<gene>
    <name evidence="1" type="ORF">SAMN05660772_01053</name>
</gene>
<name>A0A1W1V3P2_9PAST</name>
<evidence type="ECO:0000313" key="2">
    <source>
        <dbReference type="Proteomes" id="UP000192408"/>
    </source>
</evidence>
<keyword evidence="2" id="KW-1185">Reference proteome</keyword>
<organism evidence="1 2">
    <name type="scientific">Pasteurella testudinis DSM 23072</name>
    <dbReference type="NCBI Taxonomy" id="1122938"/>
    <lineage>
        <taxon>Bacteria</taxon>
        <taxon>Pseudomonadati</taxon>
        <taxon>Pseudomonadota</taxon>
        <taxon>Gammaproteobacteria</taxon>
        <taxon>Pasteurellales</taxon>
        <taxon>Pasteurellaceae</taxon>
        <taxon>Pasteurella</taxon>
    </lineage>
</organism>
<dbReference type="EMBL" id="FWWV01000035">
    <property type="protein sequence ID" value="SMB87674.1"/>
    <property type="molecule type" value="Genomic_DNA"/>
</dbReference>
<reference evidence="2" key="1">
    <citation type="submission" date="2017-04" db="EMBL/GenBank/DDBJ databases">
        <authorList>
            <person name="Varghese N."/>
            <person name="Submissions S."/>
        </authorList>
    </citation>
    <scope>NUCLEOTIDE SEQUENCE [LARGE SCALE GENOMIC DNA]</scope>
    <source>
        <strain evidence="2">DSM 23072</strain>
    </source>
</reference>
<evidence type="ECO:0000313" key="1">
    <source>
        <dbReference type="EMBL" id="SMB87674.1"/>
    </source>
</evidence>
<dbReference type="AlphaFoldDB" id="A0A1W1V3P2"/>
<dbReference type="Proteomes" id="UP000192408">
    <property type="component" value="Unassembled WGS sequence"/>
</dbReference>
<dbReference type="RefSeq" id="WP_084257602.1">
    <property type="nucleotide sequence ID" value="NZ_FWWV01000035.1"/>
</dbReference>
<sequence length="165" mass="18777">MLKKLIPTAFILCLAACGSRPVIDLSDSQRDQPSYAIAYQTTVQSFQGIVGKNYEVDDFTRGVQAWYRGDVKENVANIRDKLYNQLQDSDVYAFRSGIVFAGELQNNFSRLSQNCWSLLNKPSLTQGIYDAMRDLRRDRLRDENDPYLVAGSELFLQNCQSSNKT</sequence>
<accession>A0A1W1V3P2</accession>
<protein>
    <submittedName>
        <fullName evidence="1">Uncharacterized protein</fullName>
    </submittedName>
</protein>
<proteinExistence type="predicted"/>
<dbReference type="STRING" id="1122938.SAMN05660772_01053"/>